<evidence type="ECO:0000256" key="1">
    <source>
        <dbReference type="SAM" id="MobiDB-lite"/>
    </source>
</evidence>
<proteinExistence type="predicted"/>
<protein>
    <submittedName>
        <fullName evidence="2">Uncharacterized protein</fullName>
    </submittedName>
</protein>
<dbReference type="AlphaFoldDB" id="A0A147BD56"/>
<evidence type="ECO:0000313" key="2">
    <source>
        <dbReference type="EMBL" id="JAR88707.1"/>
    </source>
</evidence>
<feature type="non-terminal residue" evidence="2">
    <location>
        <position position="78"/>
    </location>
</feature>
<feature type="compositionally biased region" description="Basic and acidic residues" evidence="1">
    <location>
        <begin position="51"/>
        <end position="72"/>
    </location>
</feature>
<feature type="region of interest" description="Disordered" evidence="1">
    <location>
        <begin position="38"/>
        <end position="78"/>
    </location>
</feature>
<sequence>SVKVDGLLCDLEALFVDHPKCISIDIFNAERRQQATLGGKHGWISGVTSSRHQDLEDHTLEEPEPEGPHRDPAGQSVL</sequence>
<feature type="non-terminal residue" evidence="2">
    <location>
        <position position="1"/>
    </location>
</feature>
<reference evidence="2" key="1">
    <citation type="journal article" date="2018" name="PLoS Negl. Trop. Dis.">
        <title>Sialome diversity of ticks revealed by RNAseq of single tick salivary glands.</title>
        <authorList>
            <person name="Perner J."/>
            <person name="Kropackova S."/>
            <person name="Kopacek P."/>
            <person name="Ribeiro J.M."/>
        </authorList>
    </citation>
    <scope>NUCLEOTIDE SEQUENCE</scope>
    <source>
        <strain evidence="2">Siblings of single egg batch collected in Ceske Budejovice</strain>
        <tissue evidence="2">Salivary glands</tissue>
    </source>
</reference>
<name>A0A147BD56_IXORI</name>
<dbReference type="EMBL" id="GEGO01006697">
    <property type="protein sequence ID" value="JAR88707.1"/>
    <property type="molecule type" value="Transcribed_RNA"/>
</dbReference>
<accession>A0A147BD56</accession>
<organism evidence="2">
    <name type="scientific">Ixodes ricinus</name>
    <name type="common">Common tick</name>
    <name type="synonym">Acarus ricinus</name>
    <dbReference type="NCBI Taxonomy" id="34613"/>
    <lineage>
        <taxon>Eukaryota</taxon>
        <taxon>Metazoa</taxon>
        <taxon>Ecdysozoa</taxon>
        <taxon>Arthropoda</taxon>
        <taxon>Chelicerata</taxon>
        <taxon>Arachnida</taxon>
        <taxon>Acari</taxon>
        <taxon>Parasitiformes</taxon>
        <taxon>Ixodida</taxon>
        <taxon>Ixodoidea</taxon>
        <taxon>Ixodidae</taxon>
        <taxon>Ixodinae</taxon>
        <taxon>Ixodes</taxon>
    </lineage>
</organism>